<dbReference type="Pfam" id="PF10118">
    <property type="entry name" value="Metal_hydrol"/>
    <property type="match status" value="1"/>
</dbReference>
<proteinExistence type="predicted"/>
<dbReference type="RefSeq" id="WP_035232780.1">
    <property type="nucleotide sequence ID" value="NZ_ARXV01000007.1"/>
</dbReference>
<dbReference type="PATRIC" id="fig|1177154.3.peg.2084"/>
<dbReference type="STRING" id="1177154.Y5S_02050"/>
<dbReference type="eggNOG" id="COG3687">
    <property type="taxonomic scope" value="Bacteria"/>
</dbReference>
<evidence type="ECO:0000313" key="2">
    <source>
        <dbReference type="Proteomes" id="UP000029444"/>
    </source>
</evidence>
<name>A0A095SK46_9GAMM</name>
<organism evidence="1 2">
    <name type="scientific">Alcanivorax nanhaiticus</name>
    <dbReference type="NCBI Taxonomy" id="1177154"/>
    <lineage>
        <taxon>Bacteria</taxon>
        <taxon>Pseudomonadati</taxon>
        <taxon>Pseudomonadota</taxon>
        <taxon>Gammaproteobacteria</taxon>
        <taxon>Oceanospirillales</taxon>
        <taxon>Alcanivoracaceae</taxon>
        <taxon>Alcanivorax</taxon>
    </lineage>
</organism>
<comment type="caution">
    <text evidence="1">The sequence shown here is derived from an EMBL/GenBank/DDBJ whole genome shotgun (WGS) entry which is preliminary data.</text>
</comment>
<dbReference type="OrthoDB" id="5727566at2"/>
<sequence length="290" mass="34259">MTAHVTTHASAKKKINQSDIQPRRMDFEFDPSIPVYWFDNDQFKSILLTSLSCTFPEGERFFVRSVRHFQKNIQDPLLREQVKGFIGQEAHHGNEHDAFNDFMESKGVPARKVDAFVKDGMKFLAKWLTPERQLAKTCALEHFTAMLAEMILEHPEFIKGMDERMVPLWLWHAIEESEHKSVAFDVYKDQVDSYWVRSSEMAFTTVEFIGFTFVHYWQLRNEMDDPTDWKSVRNGFNWLMGNPGWLRKLGKSYLAYYKRDFHPSKRDSKHLRQRALIRLANMMDRPDLVA</sequence>
<dbReference type="Proteomes" id="UP000029444">
    <property type="component" value="Unassembled WGS sequence"/>
</dbReference>
<keyword evidence="2" id="KW-1185">Reference proteome</keyword>
<dbReference type="PANTHER" id="PTHR39456:SF1">
    <property type="entry name" value="METAL-DEPENDENT HYDROLASE"/>
    <property type="match status" value="1"/>
</dbReference>
<protein>
    <recommendedName>
        <fullName evidence="3">Metal-dependent hydrolase</fullName>
    </recommendedName>
</protein>
<dbReference type="EMBL" id="ARXV01000007">
    <property type="protein sequence ID" value="KGD64684.1"/>
    <property type="molecule type" value="Genomic_DNA"/>
</dbReference>
<gene>
    <name evidence="1" type="ORF">Y5S_02050</name>
</gene>
<reference evidence="1 2" key="1">
    <citation type="submission" date="2012-09" db="EMBL/GenBank/DDBJ databases">
        <title>Genome Sequence of alkane-degrading Bacterium Alcanivorax sp. 19-m-6.</title>
        <authorList>
            <person name="Lai Q."/>
            <person name="Shao Z."/>
        </authorList>
    </citation>
    <scope>NUCLEOTIDE SEQUENCE [LARGE SCALE GENOMIC DNA]</scope>
    <source>
        <strain evidence="1 2">19-m-6</strain>
    </source>
</reference>
<dbReference type="InterPro" id="IPR016516">
    <property type="entry name" value="UCP07580"/>
</dbReference>
<accession>A0A095SK46</accession>
<evidence type="ECO:0008006" key="3">
    <source>
        <dbReference type="Google" id="ProtNLM"/>
    </source>
</evidence>
<dbReference type="PIRSF" id="PIRSF007580">
    <property type="entry name" value="UCP07580"/>
    <property type="match status" value="1"/>
</dbReference>
<dbReference type="PANTHER" id="PTHR39456">
    <property type="entry name" value="METAL-DEPENDENT HYDROLASE"/>
    <property type="match status" value="1"/>
</dbReference>
<dbReference type="AlphaFoldDB" id="A0A095SK46"/>
<evidence type="ECO:0000313" key="1">
    <source>
        <dbReference type="EMBL" id="KGD64684.1"/>
    </source>
</evidence>